<dbReference type="PANTHER" id="PTHR43433:SF5">
    <property type="entry name" value="AB HYDROLASE-1 DOMAIN-CONTAINING PROTEIN"/>
    <property type="match status" value="1"/>
</dbReference>
<dbReference type="Proteomes" id="UP000295680">
    <property type="component" value="Unassembled WGS sequence"/>
</dbReference>
<evidence type="ECO:0000259" key="1">
    <source>
        <dbReference type="Pfam" id="PF12697"/>
    </source>
</evidence>
<organism evidence="2 3">
    <name type="scientific">Actinocrispum wychmicini</name>
    <dbReference type="NCBI Taxonomy" id="1213861"/>
    <lineage>
        <taxon>Bacteria</taxon>
        <taxon>Bacillati</taxon>
        <taxon>Actinomycetota</taxon>
        <taxon>Actinomycetes</taxon>
        <taxon>Pseudonocardiales</taxon>
        <taxon>Pseudonocardiaceae</taxon>
        <taxon>Actinocrispum</taxon>
    </lineage>
</organism>
<dbReference type="AlphaFoldDB" id="A0A4R2JBS6"/>
<gene>
    <name evidence="2" type="ORF">EV192_106426</name>
</gene>
<dbReference type="Pfam" id="PF12697">
    <property type="entry name" value="Abhydrolase_6"/>
    <property type="match status" value="1"/>
</dbReference>
<dbReference type="OrthoDB" id="3396704at2"/>
<evidence type="ECO:0000313" key="2">
    <source>
        <dbReference type="EMBL" id="TCO56951.1"/>
    </source>
</evidence>
<dbReference type="PRINTS" id="PR00111">
    <property type="entry name" value="ABHYDROLASE"/>
</dbReference>
<evidence type="ECO:0000313" key="3">
    <source>
        <dbReference type="Proteomes" id="UP000295680"/>
    </source>
</evidence>
<feature type="domain" description="AB hydrolase-1" evidence="1">
    <location>
        <begin position="18"/>
        <end position="245"/>
    </location>
</feature>
<name>A0A4R2JBS6_9PSEU</name>
<dbReference type="InterPro" id="IPR026968">
    <property type="entry name" value="PcaD/CatD"/>
</dbReference>
<protein>
    <submittedName>
        <fullName evidence="2">3-oxoadipate enol-lactonase</fullName>
    </submittedName>
</protein>
<reference evidence="2 3" key="1">
    <citation type="submission" date="2019-03" db="EMBL/GenBank/DDBJ databases">
        <title>Genomic Encyclopedia of Type Strains, Phase IV (KMG-IV): sequencing the most valuable type-strain genomes for metagenomic binning, comparative biology and taxonomic classification.</title>
        <authorList>
            <person name="Goeker M."/>
        </authorList>
    </citation>
    <scope>NUCLEOTIDE SEQUENCE [LARGE SCALE GENOMIC DNA]</scope>
    <source>
        <strain evidence="2 3">DSM 45934</strain>
    </source>
</reference>
<sequence length="255" mass="27859">MKPVEVHYTIEGPHDAPVVLLSGSIGSSTDMWLPQREALADEYRVISCDHRGHGKSPVPPGPYSVAEMATDVLALLDRLDVEKAHFCGLSLGGAIGMWLGRYHPHRIDQLVLACTSANFGPKEMWADRIDLARKEGMEWIAGLSMPRWLTQGFIDQEPQTAERVRTMLASTPLDGYTGACEAIGDWDFADKLPDLPTPTLVIAGSEDPSTPPEHAREIAALVPRSRMVVLDGAAHLANVQRAPEFTDLLRAHLLG</sequence>
<dbReference type="SUPFAM" id="SSF53474">
    <property type="entry name" value="alpha/beta-Hydrolases"/>
    <property type="match status" value="1"/>
</dbReference>
<dbReference type="PANTHER" id="PTHR43433">
    <property type="entry name" value="HYDROLASE, ALPHA/BETA FOLD FAMILY PROTEIN"/>
    <property type="match status" value="1"/>
</dbReference>
<dbReference type="GO" id="GO:0042952">
    <property type="term" value="P:beta-ketoadipate pathway"/>
    <property type="evidence" value="ECO:0007669"/>
    <property type="project" value="InterPro"/>
</dbReference>
<accession>A0A4R2JBS6</accession>
<dbReference type="GO" id="GO:0047570">
    <property type="term" value="F:3-oxoadipate enol-lactonase activity"/>
    <property type="evidence" value="ECO:0007669"/>
    <property type="project" value="InterPro"/>
</dbReference>
<proteinExistence type="predicted"/>
<keyword evidence="3" id="KW-1185">Reference proteome</keyword>
<dbReference type="InterPro" id="IPR050471">
    <property type="entry name" value="AB_hydrolase"/>
</dbReference>
<comment type="caution">
    <text evidence="2">The sequence shown here is derived from an EMBL/GenBank/DDBJ whole genome shotgun (WGS) entry which is preliminary data.</text>
</comment>
<dbReference type="EMBL" id="SLWS01000006">
    <property type="protein sequence ID" value="TCO56951.1"/>
    <property type="molecule type" value="Genomic_DNA"/>
</dbReference>
<dbReference type="InterPro" id="IPR000073">
    <property type="entry name" value="AB_hydrolase_1"/>
</dbReference>
<dbReference type="NCBIfam" id="TIGR02427">
    <property type="entry name" value="protocat_pcaD"/>
    <property type="match status" value="1"/>
</dbReference>
<dbReference type="Gene3D" id="3.40.50.1820">
    <property type="entry name" value="alpha/beta hydrolase"/>
    <property type="match status" value="1"/>
</dbReference>
<dbReference type="RefSeq" id="WP_132120612.1">
    <property type="nucleotide sequence ID" value="NZ_SLWS01000006.1"/>
</dbReference>
<dbReference type="InterPro" id="IPR029058">
    <property type="entry name" value="AB_hydrolase_fold"/>
</dbReference>